<proteinExistence type="predicted"/>
<organism evidence="1 2">
    <name type="scientific">Sebaldella termitidis (strain ATCC 33386 / NCTC 11300)</name>
    <dbReference type="NCBI Taxonomy" id="526218"/>
    <lineage>
        <taxon>Bacteria</taxon>
        <taxon>Fusobacteriati</taxon>
        <taxon>Fusobacteriota</taxon>
        <taxon>Fusobacteriia</taxon>
        <taxon>Fusobacteriales</taxon>
        <taxon>Leptotrichiaceae</taxon>
        <taxon>Sebaldella</taxon>
    </lineage>
</organism>
<dbReference type="KEGG" id="str:Sterm_1419"/>
<evidence type="ECO:0000313" key="2">
    <source>
        <dbReference type="Proteomes" id="UP000000845"/>
    </source>
</evidence>
<reference evidence="1 2" key="2">
    <citation type="journal article" date="2010" name="Stand. Genomic Sci.">
        <title>Complete genome sequence of Sebaldella termitidis type strain (NCTC 11300).</title>
        <authorList>
            <person name="Harmon-Smith M."/>
            <person name="Celia L."/>
            <person name="Chertkov O."/>
            <person name="Lapidus A."/>
            <person name="Copeland A."/>
            <person name="Glavina Del Rio T."/>
            <person name="Nolan M."/>
            <person name="Lucas S."/>
            <person name="Tice H."/>
            <person name="Cheng J.F."/>
            <person name="Han C."/>
            <person name="Detter J.C."/>
            <person name="Bruce D."/>
            <person name="Goodwin L."/>
            <person name="Pitluck S."/>
            <person name="Pati A."/>
            <person name="Liolios K."/>
            <person name="Ivanova N."/>
            <person name="Mavromatis K."/>
            <person name="Mikhailova N."/>
            <person name="Chen A."/>
            <person name="Palaniappan K."/>
            <person name="Land M."/>
            <person name="Hauser L."/>
            <person name="Chang Y.J."/>
            <person name="Jeffries C.D."/>
            <person name="Brettin T."/>
            <person name="Goker M."/>
            <person name="Beck B."/>
            <person name="Bristow J."/>
            <person name="Eisen J.A."/>
            <person name="Markowitz V."/>
            <person name="Hugenholtz P."/>
            <person name="Kyrpides N.C."/>
            <person name="Klenk H.P."/>
            <person name="Chen F."/>
        </authorList>
    </citation>
    <scope>NUCLEOTIDE SEQUENCE [LARGE SCALE GENOMIC DNA]</scope>
    <source>
        <strain evidence="2">ATCC 33386 / NCTC 11300</strain>
    </source>
</reference>
<protein>
    <submittedName>
        <fullName evidence="1">Uncharacterized protein</fullName>
    </submittedName>
</protein>
<reference evidence="2" key="1">
    <citation type="submission" date="2009-09" db="EMBL/GenBank/DDBJ databases">
        <title>The complete chromosome of Sebaldella termitidis ATCC 33386.</title>
        <authorList>
            <consortium name="US DOE Joint Genome Institute (JGI-PGF)"/>
            <person name="Lucas S."/>
            <person name="Copeland A."/>
            <person name="Lapidus A."/>
            <person name="Glavina del Rio T."/>
            <person name="Dalin E."/>
            <person name="Tice H."/>
            <person name="Bruce D."/>
            <person name="Goodwin L."/>
            <person name="Pitluck S."/>
            <person name="Kyrpides N."/>
            <person name="Mavromatis K."/>
            <person name="Ivanova N."/>
            <person name="Mikhailova N."/>
            <person name="Sims D."/>
            <person name="Meincke L."/>
            <person name="Brettin T."/>
            <person name="Detter J.C."/>
            <person name="Han C."/>
            <person name="Larimer F."/>
            <person name="Land M."/>
            <person name="Hauser L."/>
            <person name="Markowitz V."/>
            <person name="Cheng J.F."/>
            <person name="Hugenholtz P."/>
            <person name="Woyke T."/>
            <person name="Wu D."/>
            <person name="Eisen J.A."/>
        </authorList>
    </citation>
    <scope>NUCLEOTIDE SEQUENCE [LARGE SCALE GENOMIC DNA]</scope>
    <source>
        <strain evidence="2">ATCC 33386 / NCTC 11300</strain>
    </source>
</reference>
<name>D1AHP7_SEBTE</name>
<dbReference type="HOGENOM" id="CLU_3157658_0_0_0"/>
<dbReference type="EMBL" id="CP001739">
    <property type="protein sequence ID" value="ACZ08281.1"/>
    <property type="molecule type" value="Genomic_DNA"/>
</dbReference>
<keyword evidence="2" id="KW-1185">Reference proteome</keyword>
<evidence type="ECO:0000313" key="1">
    <source>
        <dbReference type="EMBL" id="ACZ08281.1"/>
    </source>
</evidence>
<dbReference type="Proteomes" id="UP000000845">
    <property type="component" value="Chromosome"/>
</dbReference>
<gene>
    <name evidence="1" type="ordered locus">Sterm_1419</name>
</gene>
<dbReference type="STRING" id="526218.Sterm_1419"/>
<accession>D1AHP7</accession>
<sequence length="48" mass="5682">MKEIIIVFIICGAIYSIWSATLEYRAEIKRLEKIQFLEDLKNWKYGGS</sequence>
<dbReference type="AlphaFoldDB" id="D1AHP7"/>
<dbReference type="RefSeq" id="WP_012860877.1">
    <property type="nucleotide sequence ID" value="NC_013517.1"/>
</dbReference>